<keyword evidence="3" id="KW-0276">Fatty acid metabolism</keyword>
<dbReference type="GO" id="GO:0006083">
    <property type="term" value="P:acetate metabolic process"/>
    <property type="evidence" value="ECO:0007669"/>
    <property type="project" value="InterPro"/>
</dbReference>
<dbReference type="InterPro" id="IPR037171">
    <property type="entry name" value="NagB/RpiA_transferase-like"/>
</dbReference>
<dbReference type="InterPro" id="IPR023990">
    <property type="entry name" value="Butryl-CoA_acetate_CoA_Tfrase"/>
</dbReference>
<dbReference type="EC" id="2.8.3.-" evidence="3"/>
<dbReference type="Pfam" id="PF02550">
    <property type="entry name" value="AcetylCoA_hydro"/>
    <property type="match status" value="1"/>
</dbReference>
<dbReference type="eggNOG" id="COG0427">
    <property type="taxonomic scope" value="Bacteria"/>
</dbReference>
<evidence type="ECO:0000256" key="2">
    <source>
        <dbReference type="ARBA" id="ARBA00022679"/>
    </source>
</evidence>
<dbReference type="GO" id="GO:0019605">
    <property type="term" value="P:butyrate metabolic process"/>
    <property type="evidence" value="ECO:0007669"/>
    <property type="project" value="UniProtKB-UniRule"/>
</dbReference>
<evidence type="ECO:0000259" key="4">
    <source>
        <dbReference type="Pfam" id="PF02550"/>
    </source>
</evidence>
<feature type="active site" description="5-glutamyl coenzyme A thioester intermediate" evidence="3">
    <location>
        <position position="277"/>
    </location>
</feature>
<dbReference type="GO" id="GO:0008775">
    <property type="term" value="F:acetate CoA-transferase activity"/>
    <property type="evidence" value="ECO:0007669"/>
    <property type="project" value="InterPro"/>
</dbReference>
<comment type="similarity">
    <text evidence="1 3">Belongs to the acetyl-CoA hydrolase/transferase family.</text>
</comment>
<comment type="function">
    <text evidence="3">Coenzyme A-transferase that converts butyrate to butyryl-CoA.</text>
</comment>
<evidence type="ECO:0000256" key="3">
    <source>
        <dbReference type="HAMAP-Rule" id="MF_03228"/>
    </source>
</evidence>
<dbReference type="InterPro" id="IPR003702">
    <property type="entry name" value="ActCoA_hydro_N"/>
</dbReference>
<dbReference type="UniPathway" id="UPA00863"/>
<feature type="domain" description="Acetyl-CoA hydrolase/transferase N-terminal" evidence="4">
    <location>
        <begin position="40"/>
        <end position="216"/>
    </location>
</feature>
<dbReference type="EMBL" id="AP008230">
    <property type="protein sequence ID" value="BAE83500.1"/>
    <property type="molecule type" value="Genomic_DNA"/>
</dbReference>
<dbReference type="InterPro" id="IPR038460">
    <property type="entry name" value="AcetylCoA_hyd_C_sf"/>
</dbReference>
<comment type="pathway">
    <text evidence="3">Lipid metabolism; butanoate metabolism.</text>
</comment>
<dbReference type="AlphaFoldDB" id="Q24WU2"/>
<feature type="domain" description="Acetyl-CoA hydrolase/transferase C-terminal" evidence="5">
    <location>
        <begin position="311"/>
        <end position="467"/>
    </location>
</feature>
<dbReference type="Pfam" id="PF13336">
    <property type="entry name" value="AcetylCoA_hyd_C"/>
    <property type="match status" value="1"/>
</dbReference>
<sequence length="480" mass="54084">MLSFVNYREFWIRVEERLNNQPVGCLRENKEGLNLNSIIEEYQKKLTTPEKAVSVVKSGDWVDYGSFTGQPVVLDKALAARKDELEDVKIRAVTAVRMPEVVKVDPEARHFVYNNWHFSGLDRKLHDQGLCWYSPIIYNELPSYYRRFLEVDVAMIPVAPMDEKGFFNFGPQVSHTKAMLEKAKIIIFEVNPKIPRCLGGLEEALHISEVDYIVETEWDLPQIQPVPPTELDNRIAGFIMPELVDGSCIQLGIGGMPNAMGKIIAQSDLKDLGVHTEMMTEAFVEMVEAGRVTGARKQIDRYKLTYTFSMGTQKTYDFLHNNPSCAIYPVDYVNNPWIIAKNDKVIAINNCVEVDLFGQVCSESSGTRQISGTGGQVDFTLGAYHSQGGKSFICLESTYKAKNGEIRSRINPILTPGAIVTTHRAMVNYVVTEHGIVNLKGKSTWERAEALISIAHPDFRDNLIKDAEKMGIWRRTAKLA</sequence>
<protein>
    <recommendedName>
        <fullName evidence="3">Probable butyrate:acetyl-CoA coenzyme A-transferase</fullName>
        <shortName evidence="3">Butyrate CoA-transferase</shortName>
        <ecNumber evidence="3">2.8.3.-</ecNumber>
    </recommendedName>
</protein>
<comment type="catalytic activity">
    <reaction evidence="3">
        <text>butanoate + acetyl-CoA = butanoyl-CoA + acetate</text>
        <dbReference type="Rhea" id="RHEA:30071"/>
        <dbReference type="ChEBI" id="CHEBI:17968"/>
        <dbReference type="ChEBI" id="CHEBI:30089"/>
        <dbReference type="ChEBI" id="CHEBI:57288"/>
        <dbReference type="ChEBI" id="CHEBI:57371"/>
    </reaction>
</comment>
<dbReference type="HAMAP" id="MF_03228">
    <property type="entry name" value="But_CoA_trans"/>
    <property type="match status" value="1"/>
</dbReference>
<dbReference type="InterPro" id="IPR026888">
    <property type="entry name" value="AcetylCoA_hyd_C"/>
</dbReference>
<evidence type="ECO:0000256" key="1">
    <source>
        <dbReference type="ARBA" id="ARBA00009632"/>
    </source>
</evidence>
<dbReference type="Gene3D" id="3.30.750.70">
    <property type="entry name" value="4-hydroxybutyrate coenzyme like domains"/>
    <property type="match status" value="1"/>
</dbReference>
<dbReference type="KEGG" id="dsy:DSY1711"/>
<reference evidence="6 7" key="1">
    <citation type="journal article" date="2006" name="J. Bacteriol.">
        <title>Complete genome sequence of the dehalorespiring bacterium Desulfitobacterium hafniense Y51 and comparison with Dehalococcoides ethenogenes 195.</title>
        <authorList>
            <person name="Nonaka H."/>
            <person name="Keresztes G."/>
            <person name="Shinoda Y."/>
            <person name="Ikenaga Y."/>
            <person name="Abe M."/>
            <person name="Naito K."/>
            <person name="Inatomi K."/>
            <person name="Furukawa K."/>
            <person name="Inui M."/>
            <person name="Yukawa H."/>
        </authorList>
    </citation>
    <scope>NUCLEOTIDE SEQUENCE [LARGE SCALE GENOMIC DNA]</scope>
    <source>
        <strain evidence="6 7">Y51</strain>
    </source>
</reference>
<dbReference type="InterPro" id="IPR046433">
    <property type="entry name" value="ActCoA_hydro"/>
</dbReference>
<dbReference type="STRING" id="138119.DSY1711"/>
<evidence type="ECO:0000313" key="7">
    <source>
        <dbReference type="Proteomes" id="UP000001946"/>
    </source>
</evidence>
<dbReference type="Proteomes" id="UP000001946">
    <property type="component" value="Chromosome"/>
</dbReference>
<keyword evidence="7" id="KW-1185">Reference proteome</keyword>
<dbReference type="SUPFAM" id="SSF100950">
    <property type="entry name" value="NagB/RpiA/CoA transferase-like"/>
    <property type="match status" value="2"/>
</dbReference>
<organism evidence="6 7">
    <name type="scientific">Desulfitobacterium hafniense (strain Y51)</name>
    <dbReference type="NCBI Taxonomy" id="138119"/>
    <lineage>
        <taxon>Bacteria</taxon>
        <taxon>Bacillati</taxon>
        <taxon>Bacillota</taxon>
        <taxon>Clostridia</taxon>
        <taxon>Eubacteriales</taxon>
        <taxon>Desulfitobacteriaceae</taxon>
        <taxon>Desulfitobacterium</taxon>
    </lineage>
</organism>
<gene>
    <name evidence="6" type="ordered locus">DSY1711</name>
</gene>
<dbReference type="Gene3D" id="3.40.1080.20">
    <property type="entry name" value="Acetyl-CoA hydrolase/transferase C-terminal domain"/>
    <property type="match status" value="1"/>
</dbReference>
<dbReference type="HOGENOM" id="CLU_030703_1_0_9"/>
<keyword evidence="3" id="KW-0443">Lipid metabolism</keyword>
<evidence type="ECO:0000259" key="5">
    <source>
        <dbReference type="Pfam" id="PF13336"/>
    </source>
</evidence>
<evidence type="ECO:0000313" key="6">
    <source>
        <dbReference type="EMBL" id="BAE83500.1"/>
    </source>
</evidence>
<dbReference type="GO" id="GO:0006084">
    <property type="term" value="P:acetyl-CoA metabolic process"/>
    <property type="evidence" value="ECO:0007669"/>
    <property type="project" value="UniProtKB-UniRule"/>
</dbReference>
<dbReference type="GO" id="GO:0005737">
    <property type="term" value="C:cytoplasm"/>
    <property type="evidence" value="ECO:0007669"/>
    <property type="project" value="UniProtKB-SubCell"/>
</dbReference>
<dbReference type="Gene3D" id="3.40.1080.10">
    <property type="entry name" value="Glutaconate Coenzyme A-transferase"/>
    <property type="match status" value="1"/>
</dbReference>
<feature type="binding site" evidence="3">
    <location>
        <begin position="252"/>
        <end position="256"/>
    </location>
    <ligand>
        <name>CoA</name>
        <dbReference type="ChEBI" id="CHEBI:57287"/>
    </ligand>
</feature>
<dbReference type="PANTHER" id="PTHR21432:SF20">
    <property type="entry name" value="ACETYL-COA HYDROLASE"/>
    <property type="match status" value="1"/>
</dbReference>
<comment type="subcellular location">
    <subcellularLocation>
        <location evidence="3">Cytoplasm</location>
    </subcellularLocation>
</comment>
<proteinExistence type="inferred from homology"/>
<name>Q24WU2_DESHY</name>
<feature type="binding site" evidence="3">
    <location>
        <position position="375"/>
    </location>
    <ligand>
        <name>CoA</name>
        <dbReference type="ChEBI" id="CHEBI:57287"/>
    </ligand>
</feature>
<keyword evidence="3" id="KW-0963">Cytoplasm</keyword>
<dbReference type="PANTHER" id="PTHR21432">
    <property type="entry name" value="ACETYL-COA HYDROLASE-RELATED"/>
    <property type="match status" value="1"/>
</dbReference>
<keyword evidence="2 3" id="KW-0808">Transferase</keyword>
<feature type="binding site" evidence="3">
    <location>
        <position position="352"/>
    </location>
    <ligand>
        <name>CoA</name>
        <dbReference type="ChEBI" id="CHEBI:57287"/>
    </ligand>
</feature>
<accession>Q24WU2</accession>